<reference evidence="7" key="1">
    <citation type="journal article" date="2011" name="Nat. Commun.">
        <title>Effector diversification within compartments of the Leptosphaeria maculans genome affected by Repeat-Induced Point mutations.</title>
        <authorList>
            <person name="Rouxel T."/>
            <person name="Grandaubert J."/>
            <person name="Hane J.K."/>
            <person name="Hoede C."/>
            <person name="van de Wouw A.P."/>
            <person name="Couloux A."/>
            <person name="Dominguez V."/>
            <person name="Anthouard V."/>
            <person name="Bally P."/>
            <person name="Bourras S."/>
            <person name="Cozijnsen A.J."/>
            <person name="Ciuffetti L.M."/>
            <person name="Degrave A."/>
            <person name="Dilmaghani A."/>
            <person name="Duret L."/>
            <person name="Fudal I."/>
            <person name="Goodwin S.B."/>
            <person name="Gout L."/>
            <person name="Glaser N."/>
            <person name="Linglin J."/>
            <person name="Kema G.H.J."/>
            <person name="Lapalu N."/>
            <person name="Lawrence C.B."/>
            <person name="May K."/>
            <person name="Meyer M."/>
            <person name="Ollivier B."/>
            <person name="Poulain J."/>
            <person name="Schoch C.L."/>
            <person name="Simon A."/>
            <person name="Spatafora J.W."/>
            <person name="Stachowiak A."/>
            <person name="Turgeon B.G."/>
            <person name="Tyler B.M."/>
            <person name="Vincent D."/>
            <person name="Weissenbach J."/>
            <person name="Amselem J."/>
            <person name="Quesneville H."/>
            <person name="Oliver R.P."/>
            <person name="Wincker P."/>
            <person name="Balesdent M.-H."/>
            <person name="Howlett B.J."/>
        </authorList>
    </citation>
    <scope>NUCLEOTIDE SEQUENCE [LARGE SCALE GENOMIC DNA]</scope>
    <source>
        <strain evidence="7">JN3 / isolate v23.1.3 / race Av1-4-5-6-7-8</strain>
    </source>
</reference>
<proteinExistence type="inferred from homology"/>
<dbReference type="VEuPathDB" id="FungiDB:LEMA_P001830.1"/>
<dbReference type="InParanoid" id="E5ADV7"/>
<keyword evidence="2" id="KW-0963">Cytoplasm</keyword>
<gene>
    <name evidence="6" type="ORF">LEMA_P001830.1</name>
</gene>
<evidence type="ECO:0000313" key="7">
    <source>
        <dbReference type="Proteomes" id="UP000002668"/>
    </source>
</evidence>
<dbReference type="InterPro" id="IPR020902">
    <property type="entry name" value="Actin/actin-like_CS"/>
</dbReference>
<dbReference type="PANTHER" id="PTHR11937">
    <property type="entry name" value="ACTIN"/>
    <property type="match status" value="1"/>
</dbReference>
<comment type="similarity">
    <text evidence="4">Belongs to the actin family. ARP1 subfamily.</text>
</comment>
<dbReference type="Gene3D" id="3.90.640.10">
    <property type="entry name" value="Actin, Chain A, domain 4"/>
    <property type="match status" value="1"/>
</dbReference>
<evidence type="ECO:0008006" key="8">
    <source>
        <dbReference type="Google" id="ProtNLM"/>
    </source>
</evidence>
<dbReference type="Gene3D" id="3.30.420.40">
    <property type="match status" value="2"/>
</dbReference>
<dbReference type="EMBL" id="FP929139">
    <property type="protein sequence ID" value="CBY01396.1"/>
    <property type="molecule type" value="Genomic_DNA"/>
</dbReference>
<dbReference type="InterPro" id="IPR004000">
    <property type="entry name" value="Actin"/>
</dbReference>
<evidence type="ECO:0000256" key="2">
    <source>
        <dbReference type="ARBA" id="ARBA00022490"/>
    </source>
</evidence>
<dbReference type="AlphaFoldDB" id="E5ADV7"/>
<dbReference type="OrthoDB" id="5132116at2759"/>
<dbReference type="SUPFAM" id="SSF53067">
    <property type="entry name" value="Actin-like ATPase domain"/>
    <property type="match status" value="2"/>
</dbReference>
<dbReference type="Pfam" id="PF00022">
    <property type="entry name" value="Actin"/>
    <property type="match status" value="1"/>
</dbReference>
<dbReference type="FunFam" id="3.30.420.40:FF:000018">
    <property type="entry name" value="Actin-like protein (Centractin)"/>
    <property type="match status" value="1"/>
</dbReference>
<protein>
    <recommendedName>
        <fullName evidence="8">Actin-like protein</fullName>
    </recommendedName>
</protein>
<keyword evidence="3" id="KW-0206">Cytoskeleton</keyword>
<accession>E5ADV7</accession>
<comment type="subcellular location">
    <subcellularLocation>
        <location evidence="1">Cytoplasm</location>
        <location evidence="1">Cytoskeleton</location>
    </subcellularLocation>
</comment>
<name>E5ADV7_LEPMJ</name>
<organism evidence="6 7">
    <name type="scientific">Leptosphaeria maculans (strain JN3 / isolate v23.1.3 / race Av1-4-5-6-7-8)</name>
    <name type="common">Blackleg fungus</name>
    <name type="synonym">Phoma lingam</name>
    <dbReference type="NCBI Taxonomy" id="985895"/>
    <lineage>
        <taxon>Eukaryota</taxon>
        <taxon>Fungi</taxon>
        <taxon>Dikarya</taxon>
        <taxon>Ascomycota</taxon>
        <taxon>Pezizomycotina</taxon>
        <taxon>Dothideomycetes</taxon>
        <taxon>Pleosporomycetidae</taxon>
        <taxon>Pleosporales</taxon>
        <taxon>Pleosporineae</taxon>
        <taxon>Leptosphaeriaceae</taxon>
        <taxon>Plenodomus</taxon>
        <taxon>Plenodomus lingam/Leptosphaeria maculans species complex</taxon>
    </lineage>
</organism>
<dbReference type="OMA" id="YTTWTGG"/>
<dbReference type="eggNOG" id="KOG0676">
    <property type="taxonomic scope" value="Eukaryota"/>
</dbReference>
<keyword evidence="7" id="KW-1185">Reference proteome</keyword>
<evidence type="ECO:0000256" key="4">
    <source>
        <dbReference type="ARBA" id="ARBA00038483"/>
    </source>
</evidence>
<dbReference type="InterPro" id="IPR043129">
    <property type="entry name" value="ATPase_NBD"/>
</dbReference>
<evidence type="ECO:0000256" key="3">
    <source>
        <dbReference type="ARBA" id="ARBA00023212"/>
    </source>
</evidence>
<dbReference type="SMART" id="SM00268">
    <property type="entry name" value="ACTIN"/>
    <property type="match status" value="1"/>
</dbReference>
<dbReference type="CDD" id="cd10216">
    <property type="entry name" value="ASKHA_NBD_Arp1"/>
    <property type="match status" value="1"/>
</dbReference>
<dbReference type="HOGENOM" id="CLU_027965_0_1_1"/>
<sequence>MGSRLHNAPIVIDNGSGTIRAGFAGEDVPKCYFPSYVGRPKHVRTMAGALEGDLFIGPQAQQYRGLFKINYPLEHGIVTDWDDMERIWQYLYTEGLKTVSEDHPVLLTEPPLNPRDNRDTAAQILFETFNVPALYTSVQAVLSLYASGKTTGLVLDSGDGVSHAVPVFQGFAIPNSIRRIDVAGRDVTEHFQQLLRKSGRIFHTSAEKETVKNIKETTGYVALDPAKEEKDWSGSSRSEGKSVDYTLPDGQKLKASLEESHTTGTWTEADKKQIGAERFRAPEILFNPEIIGLEYPGVHQIVVEAIHRTDMDLRKALYGNIVLSGGSTLTKGFGNRLLHEVQRLAVKDMRIKILAPPERIYTTWTGGSILAGLSTFKKKKTNGKKTQTLSTPNSPNAAQCTMRCWGFWWHGSPSATDSLRLLFLHPRPRCRVEKSMFENGWAGGGGRRREVYNRLVSHSFGLGLEAEPGIQHSCQEQGEGDWEGNGRRTEREWAADVLILIYRVSRWCP</sequence>
<dbReference type="GO" id="GO:0005856">
    <property type="term" value="C:cytoskeleton"/>
    <property type="evidence" value="ECO:0007669"/>
    <property type="project" value="UniProtKB-SubCell"/>
</dbReference>
<evidence type="ECO:0000256" key="1">
    <source>
        <dbReference type="ARBA" id="ARBA00004245"/>
    </source>
</evidence>
<evidence type="ECO:0000256" key="5">
    <source>
        <dbReference type="SAM" id="MobiDB-lite"/>
    </source>
</evidence>
<feature type="region of interest" description="Disordered" evidence="5">
    <location>
        <begin position="226"/>
        <end position="245"/>
    </location>
</feature>
<dbReference type="Proteomes" id="UP000002668">
    <property type="component" value="Genome"/>
</dbReference>
<dbReference type="PRINTS" id="PR00190">
    <property type="entry name" value="ACTIN"/>
</dbReference>
<feature type="compositionally biased region" description="Basic and acidic residues" evidence="5">
    <location>
        <begin position="226"/>
        <end position="242"/>
    </location>
</feature>
<evidence type="ECO:0000313" key="6">
    <source>
        <dbReference type="EMBL" id="CBY01396.1"/>
    </source>
</evidence>
<dbReference type="STRING" id="985895.E5ADV7"/>
<dbReference type="PROSITE" id="PS01132">
    <property type="entry name" value="ACTINS_ACT_LIKE"/>
    <property type="match status" value="1"/>
</dbReference>